<sequence>MKTFFAKCSNQIAPLAAATCIGAKREAMSNFANQHADIVVLDGNFQPVAKLPFQSCGDGGFFSKWVKC</sequence>
<keyword evidence="1" id="KW-0614">Plasmid</keyword>
<dbReference type="RefSeq" id="WP_100270942.1">
    <property type="nucleotide sequence ID" value="NZ_CP024444.1"/>
</dbReference>
<evidence type="ECO:0000313" key="1">
    <source>
        <dbReference type="EMBL" id="ATR79570.1"/>
    </source>
</evidence>
<proteinExistence type="predicted"/>
<gene>
    <name evidence="1" type="ORF">NP7_09365</name>
</gene>
<reference evidence="2" key="1">
    <citation type="submission" date="2017-10" db="EMBL/GenBank/DDBJ databases">
        <title>Complete genome sequence of Moraxella osloensis NP7 isolated from human skin.</title>
        <authorList>
            <person name="Lee K."/>
            <person name="Lim J.Y."/>
            <person name="Hwang I."/>
        </authorList>
    </citation>
    <scope>NUCLEOTIDE SEQUENCE [LARGE SCALE GENOMIC DNA]</scope>
    <source>
        <strain evidence="2">NP7</strain>
        <plasmid evidence="2">pnp7-1</plasmid>
    </source>
</reference>
<protein>
    <submittedName>
        <fullName evidence="1">Uncharacterized protein</fullName>
    </submittedName>
</protein>
<geneLocation type="plasmid" evidence="2">
    <name>pnp7-1</name>
</geneLocation>
<accession>A0A2D2LX71</accession>
<dbReference type="EMBL" id="CP024444">
    <property type="protein sequence ID" value="ATR79570.1"/>
    <property type="molecule type" value="Genomic_DNA"/>
</dbReference>
<organism evidence="1 2">
    <name type="scientific">Faucicola osloensis</name>
    <name type="common">Moraxella osloensis</name>
    <dbReference type="NCBI Taxonomy" id="34062"/>
    <lineage>
        <taxon>Bacteria</taxon>
        <taxon>Pseudomonadati</taxon>
        <taxon>Pseudomonadota</taxon>
        <taxon>Gammaproteobacteria</taxon>
        <taxon>Moraxellales</taxon>
        <taxon>Moraxellaceae</taxon>
        <taxon>Faucicola</taxon>
    </lineage>
</organism>
<name>A0A2D2LX71_FAUOS</name>
<dbReference type="Proteomes" id="UP000229340">
    <property type="component" value="Plasmid pNP7-1"/>
</dbReference>
<dbReference type="AlphaFoldDB" id="A0A2D2LX71"/>
<evidence type="ECO:0000313" key="2">
    <source>
        <dbReference type="Proteomes" id="UP000229340"/>
    </source>
</evidence>